<evidence type="ECO:0000313" key="2">
    <source>
        <dbReference type="EMBL" id="MBU4684280.1"/>
    </source>
</evidence>
<dbReference type="Proteomes" id="UP000686327">
    <property type="component" value="Unassembled WGS sequence"/>
</dbReference>
<gene>
    <name evidence="2" type="ORF">KC222_19960</name>
</gene>
<evidence type="ECO:0000313" key="3">
    <source>
        <dbReference type="Proteomes" id="UP000686327"/>
    </source>
</evidence>
<name>A0ABS6DMH5_9ENTR</name>
<organism evidence="2 3">
    <name type="scientific">Cedecea davisae</name>
    <dbReference type="NCBI Taxonomy" id="158484"/>
    <lineage>
        <taxon>Bacteria</taxon>
        <taxon>Pseudomonadati</taxon>
        <taxon>Pseudomonadota</taxon>
        <taxon>Gammaproteobacteria</taxon>
        <taxon>Enterobacterales</taxon>
        <taxon>Enterobacteriaceae</taxon>
        <taxon>Cedecea</taxon>
    </lineage>
</organism>
<dbReference type="InterPro" id="IPR031848">
    <property type="entry name" value="PrlF_antitoxin"/>
</dbReference>
<dbReference type="InterPro" id="IPR007159">
    <property type="entry name" value="SpoVT-AbrB_dom"/>
</dbReference>
<comment type="caution">
    <text evidence="2">The sequence shown here is derived from an EMBL/GenBank/DDBJ whole genome shotgun (WGS) entry which is preliminary data.</text>
</comment>
<evidence type="ECO:0000259" key="1">
    <source>
        <dbReference type="SMART" id="SM00966"/>
    </source>
</evidence>
<dbReference type="RefSeq" id="WP_216377051.1">
    <property type="nucleotide sequence ID" value="NZ_JAGRYT010000038.1"/>
</dbReference>
<keyword evidence="3" id="KW-1185">Reference proteome</keyword>
<dbReference type="Pfam" id="PF15937">
    <property type="entry name" value="PrlF_antitoxin"/>
    <property type="match status" value="1"/>
</dbReference>
<dbReference type="EMBL" id="JAGRYU010000035">
    <property type="protein sequence ID" value="MBU4684280.1"/>
    <property type="molecule type" value="Genomic_DNA"/>
</dbReference>
<sequence>MYADDRSGTAALTVDSKVTTRSQTTIPAPVREALKIQPGKDHLQYQILPGGRVLLSRREETPEDDVMEAFLQFLAADIKNAPQNIQPFDMSRGRELISGMDVNLDDEIRDED</sequence>
<feature type="domain" description="SpoVT-AbrB" evidence="1">
    <location>
        <begin position="16"/>
        <end position="63"/>
    </location>
</feature>
<reference evidence="3" key="1">
    <citation type="submission" date="2023-07" db="EMBL/GenBank/DDBJ databases">
        <title>Cedecea davisae an AmpC producer and its therapeutic implications.</title>
        <authorList>
            <person name="Notter J."/>
        </authorList>
    </citation>
    <scope>NUCLEOTIDE SEQUENCE [LARGE SCALE GENOMIC DNA]</scope>
    <source>
        <strain evidence="3">1</strain>
    </source>
</reference>
<accession>A0ABS6DMH5</accession>
<protein>
    <submittedName>
        <fullName evidence="2">Type II toxin-antitoxin system PrlF family antitoxin</fullName>
    </submittedName>
</protein>
<dbReference type="NCBIfam" id="NF007429">
    <property type="entry name" value="PRK09974.1"/>
    <property type="match status" value="1"/>
</dbReference>
<proteinExistence type="predicted"/>
<dbReference type="SMART" id="SM00966">
    <property type="entry name" value="SpoVT_AbrB"/>
    <property type="match status" value="1"/>
</dbReference>